<feature type="region of interest" description="Disordered" evidence="1">
    <location>
        <begin position="149"/>
        <end position="186"/>
    </location>
</feature>
<proteinExistence type="predicted"/>
<dbReference type="EMBL" id="OZ035838">
    <property type="protein sequence ID" value="CAL1585027.1"/>
    <property type="molecule type" value="Genomic_DNA"/>
</dbReference>
<reference evidence="2 3" key="1">
    <citation type="submission" date="2024-04" db="EMBL/GenBank/DDBJ databases">
        <authorList>
            <person name="Waldvogel A.-M."/>
            <person name="Schoenle A."/>
        </authorList>
    </citation>
    <scope>NUCLEOTIDE SEQUENCE [LARGE SCALE GENOMIC DNA]</scope>
</reference>
<sequence>MAKNYRVLPPPVFPVSDSSLCHFSGWYSQLRQLQNKPQNNGLVFLSFGTASGKEDMPMQLWTCLDLSGPFCTCLDPPGPAWTHLDPSVPVWTRLDPPGHACAPPVMIRKSHSSQSCPQTVYMTAAAAAAPMQGTYIPQYTPVPPTAVPVEGVVTDSPQTVAPSSQEVSGQQQMDSDHVPAYSYQSK</sequence>
<feature type="compositionally biased region" description="Polar residues" evidence="1">
    <location>
        <begin position="155"/>
        <end position="173"/>
    </location>
</feature>
<dbReference type="Proteomes" id="UP001497482">
    <property type="component" value="Chromosome 16"/>
</dbReference>
<evidence type="ECO:0000256" key="1">
    <source>
        <dbReference type="SAM" id="MobiDB-lite"/>
    </source>
</evidence>
<keyword evidence="3" id="KW-1185">Reference proteome</keyword>
<dbReference type="AlphaFoldDB" id="A0AAV2KBP6"/>
<evidence type="ECO:0000313" key="3">
    <source>
        <dbReference type="Proteomes" id="UP001497482"/>
    </source>
</evidence>
<name>A0AAV2KBP6_KNICA</name>
<gene>
    <name evidence="2" type="ORF">KC01_LOCUS15278</name>
</gene>
<evidence type="ECO:0000313" key="2">
    <source>
        <dbReference type="EMBL" id="CAL1585027.1"/>
    </source>
</evidence>
<organism evidence="2 3">
    <name type="scientific">Knipowitschia caucasica</name>
    <name type="common">Caucasian dwarf goby</name>
    <name type="synonym">Pomatoschistus caucasicus</name>
    <dbReference type="NCBI Taxonomy" id="637954"/>
    <lineage>
        <taxon>Eukaryota</taxon>
        <taxon>Metazoa</taxon>
        <taxon>Chordata</taxon>
        <taxon>Craniata</taxon>
        <taxon>Vertebrata</taxon>
        <taxon>Euteleostomi</taxon>
        <taxon>Actinopterygii</taxon>
        <taxon>Neopterygii</taxon>
        <taxon>Teleostei</taxon>
        <taxon>Neoteleostei</taxon>
        <taxon>Acanthomorphata</taxon>
        <taxon>Gobiaria</taxon>
        <taxon>Gobiiformes</taxon>
        <taxon>Gobioidei</taxon>
        <taxon>Gobiidae</taxon>
        <taxon>Gobiinae</taxon>
        <taxon>Knipowitschia</taxon>
    </lineage>
</organism>
<accession>A0AAV2KBP6</accession>
<protein>
    <submittedName>
        <fullName evidence="2">Uncharacterized protein</fullName>
    </submittedName>
</protein>